<evidence type="ECO:0000259" key="1">
    <source>
        <dbReference type="PROSITE" id="PS50222"/>
    </source>
</evidence>
<dbReference type="EMBL" id="LSRX01001515">
    <property type="protein sequence ID" value="OLP79170.1"/>
    <property type="molecule type" value="Genomic_DNA"/>
</dbReference>
<dbReference type="AlphaFoldDB" id="A0A1Q9C8C8"/>
<dbReference type="InterPro" id="IPR012292">
    <property type="entry name" value="Globin/Proto"/>
</dbReference>
<gene>
    <name evidence="2" type="ORF">AK812_SmicGene40565</name>
</gene>
<protein>
    <recommendedName>
        <fullName evidence="1">EF-hand domain-containing protein</fullName>
    </recommendedName>
</protein>
<feature type="domain" description="EF-hand" evidence="1">
    <location>
        <begin position="325"/>
        <end position="360"/>
    </location>
</feature>
<dbReference type="InterPro" id="IPR011992">
    <property type="entry name" value="EF-hand-dom_pair"/>
</dbReference>
<dbReference type="InterPro" id="IPR002048">
    <property type="entry name" value="EF_hand_dom"/>
</dbReference>
<dbReference type="OrthoDB" id="428988at2759"/>
<dbReference type="SUPFAM" id="SSF46458">
    <property type="entry name" value="Globin-like"/>
    <property type="match status" value="1"/>
</dbReference>
<dbReference type="Gene3D" id="1.10.490.10">
    <property type="entry name" value="Globins"/>
    <property type="match status" value="2"/>
</dbReference>
<sequence length="762" mass="85316">MMKARVVSLASTSKKAKLASVLPEGTEITRQGATNDFKKGRIMVVKPVPRAYILSGRMISNLAIGQWLMKKKWPLMLLVMVGMVLHTISFLGGFSELGEVAGNSGAVVVSFPTHLSWTMIALTAVCWGLSTLAMLTRVHTQLLWMTLRTFDPWAIIACAVRGWAARMVSRYALHNDPAFLTEDILDLVVMLELSALIILAEAADVPKITQKVFIAACLVYCSVLSAAPLFLPDLPNWDPDTKVQILFFAEMTPKSQFISAYGTMAVLLTKAAVSVILQTNDFMFLRCHYEYCLDQLDTSFAKLAATDPSCIFYSDFRRALQEMGVSDSHIFAGFNALDIQQSGRVSLQNFRRCLKDVFTASPDASHVSLLAQFCQEAFCNVSGYASLDSMLGLVLSQWRKIRMNEFGQLLYHYLMQDPGVERLFRSASFRTQSLLFASFVQVGLGWLEEKDFRRVERDMTSLGMRHVGYGVHPSHLCVFQLALLRALSNRLKGLPPEAEMAWSVVWLHFIAIPFTQGLLTTEETEKRVVTGTVRDLLQQATSHKSFLPSLAANLNNVPGGEHNWSNSVFRDAAHELSHMGILVSFIQDTAETLYAGEMLNARKRLRQVATIHWDRGVFPRHMLTFQHAATMTFREILGPEVFSSFAETMWAIFFQVEVLDVLLLAPFGETQDKVESWALSCKVHFVDKHSWTLLMKMASLDEGLASKGYQRLCAESGKDVQKLSVDDVVKTFCDESMQHPSWTFGRVVQNYCSTPPAVALLE</sequence>
<keyword evidence="3" id="KW-1185">Reference proteome</keyword>
<accession>A0A1Q9C8C8</accession>
<comment type="caution">
    <text evidence="2">The sequence shown here is derived from an EMBL/GenBank/DDBJ whole genome shotgun (WGS) entry which is preliminary data.</text>
</comment>
<proteinExistence type="predicted"/>
<dbReference type="GO" id="GO:0020037">
    <property type="term" value="F:heme binding"/>
    <property type="evidence" value="ECO:0007669"/>
    <property type="project" value="InterPro"/>
</dbReference>
<dbReference type="Proteomes" id="UP000186817">
    <property type="component" value="Unassembled WGS sequence"/>
</dbReference>
<organism evidence="2 3">
    <name type="scientific">Symbiodinium microadriaticum</name>
    <name type="common">Dinoflagellate</name>
    <name type="synonym">Zooxanthella microadriatica</name>
    <dbReference type="NCBI Taxonomy" id="2951"/>
    <lineage>
        <taxon>Eukaryota</taxon>
        <taxon>Sar</taxon>
        <taxon>Alveolata</taxon>
        <taxon>Dinophyceae</taxon>
        <taxon>Suessiales</taxon>
        <taxon>Symbiodiniaceae</taxon>
        <taxon>Symbiodinium</taxon>
    </lineage>
</organism>
<dbReference type="GO" id="GO:0005509">
    <property type="term" value="F:calcium ion binding"/>
    <property type="evidence" value="ECO:0007669"/>
    <property type="project" value="InterPro"/>
</dbReference>
<evidence type="ECO:0000313" key="3">
    <source>
        <dbReference type="Proteomes" id="UP000186817"/>
    </source>
</evidence>
<dbReference type="GO" id="GO:0019825">
    <property type="term" value="F:oxygen binding"/>
    <property type="evidence" value="ECO:0007669"/>
    <property type="project" value="InterPro"/>
</dbReference>
<reference evidence="2 3" key="1">
    <citation type="submission" date="2016-02" db="EMBL/GenBank/DDBJ databases">
        <title>Genome analysis of coral dinoflagellate symbionts highlights evolutionary adaptations to a symbiotic lifestyle.</title>
        <authorList>
            <person name="Aranda M."/>
            <person name="Li Y."/>
            <person name="Liew Y.J."/>
            <person name="Baumgarten S."/>
            <person name="Simakov O."/>
            <person name="Wilson M."/>
            <person name="Piel J."/>
            <person name="Ashoor H."/>
            <person name="Bougouffa S."/>
            <person name="Bajic V.B."/>
            <person name="Ryu T."/>
            <person name="Ravasi T."/>
            <person name="Bayer T."/>
            <person name="Micklem G."/>
            <person name="Kim H."/>
            <person name="Bhak J."/>
            <person name="Lajeunesse T.C."/>
            <person name="Voolstra C.R."/>
        </authorList>
    </citation>
    <scope>NUCLEOTIDE SEQUENCE [LARGE SCALE GENOMIC DNA]</scope>
    <source>
        <strain evidence="2 3">CCMP2467</strain>
    </source>
</reference>
<evidence type="ECO:0000313" key="2">
    <source>
        <dbReference type="EMBL" id="OLP79170.1"/>
    </source>
</evidence>
<dbReference type="PROSITE" id="PS50222">
    <property type="entry name" value="EF_HAND_2"/>
    <property type="match status" value="1"/>
</dbReference>
<dbReference type="InterPro" id="IPR009050">
    <property type="entry name" value="Globin-like_sf"/>
</dbReference>
<name>A0A1Q9C8C8_SYMMI</name>
<dbReference type="SUPFAM" id="SSF47473">
    <property type="entry name" value="EF-hand"/>
    <property type="match status" value="1"/>
</dbReference>